<dbReference type="InParanoid" id="A0A5J5EHU6"/>
<name>A0A5J5EHU6_9PEZI</name>
<organism evidence="1 2">
    <name type="scientific">Sphaerosporella brunnea</name>
    <dbReference type="NCBI Taxonomy" id="1250544"/>
    <lineage>
        <taxon>Eukaryota</taxon>
        <taxon>Fungi</taxon>
        <taxon>Dikarya</taxon>
        <taxon>Ascomycota</taxon>
        <taxon>Pezizomycotina</taxon>
        <taxon>Pezizomycetes</taxon>
        <taxon>Pezizales</taxon>
        <taxon>Pyronemataceae</taxon>
        <taxon>Sphaerosporella</taxon>
    </lineage>
</organism>
<protein>
    <submittedName>
        <fullName evidence="1">Uncharacterized protein</fullName>
    </submittedName>
</protein>
<evidence type="ECO:0000313" key="1">
    <source>
        <dbReference type="EMBL" id="KAA8895282.1"/>
    </source>
</evidence>
<dbReference type="Pfam" id="PF11951">
    <property type="entry name" value="Fungal_trans_2"/>
    <property type="match status" value="1"/>
</dbReference>
<dbReference type="EMBL" id="VXIS01000275">
    <property type="protein sequence ID" value="KAA8895282.1"/>
    <property type="molecule type" value="Genomic_DNA"/>
</dbReference>
<keyword evidence="2" id="KW-1185">Reference proteome</keyword>
<dbReference type="OrthoDB" id="5319341at2759"/>
<accession>A0A5J5EHU6</accession>
<comment type="caution">
    <text evidence="1">The sequence shown here is derived from an EMBL/GenBank/DDBJ whole genome shotgun (WGS) entry which is preliminary data.</text>
</comment>
<dbReference type="AlphaFoldDB" id="A0A5J5EHU6"/>
<evidence type="ECO:0000313" key="2">
    <source>
        <dbReference type="Proteomes" id="UP000326924"/>
    </source>
</evidence>
<dbReference type="Proteomes" id="UP000326924">
    <property type="component" value="Unassembled WGS sequence"/>
</dbReference>
<gene>
    <name evidence="1" type="ORF">FN846DRAFT_970217</name>
</gene>
<proteinExistence type="predicted"/>
<reference evidence="1 2" key="1">
    <citation type="submission" date="2019-09" db="EMBL/GenBank/DDBJ databases">
        <title>Draft genome of the ectomycorrhizal ascomycete Sphaerosporella brunnea.</title>
        <authorList>
            <consortium name="DOE Joint Genome Institute"/>
            <person name="Benucci G.M."/>
            <person name="Marozzi G."/>
            <person name="Antonielli L."/>
            <person name="Sanchez S."/>
            <person name="Marco P."/>
            <person name="Wang X."/>
            <person name="Falini L.B."/>
            <person name="Barry K."/>
            <person name="Haridas S."/>
            <person name="Lipzen A."/>
            <person name="Labutti K."/>
            <person name="Grigoriev I.V."/>
            <person name="Murat C."/>
            <person name="Martin F."/>
            <person name="Albertini E."/>
            <person name="Donnini D."/>
            <person name="Bonito G."/>
        </authorList>
    </citation>
    <scope>NUCLEOTIDE SEQUENCE [LARGE SCALE GENOMIC DNA]</scope>
    <source>
        <strain evidence="1 2">Sb_GMNB300</strain>
    </source>
</reference>
<sequence length="197" mass="21726">MALSNPALPVRQNGTYLAGAQRAYTALAYYDNALRISTAALRTPSSSAIFDSCLLLAHCEKIDASNQDWRLHLYGAYSLVSAQGWHGRSGGLVQACFWIYCRMDVLSSLATYLGELCRAAAAGSLATCSAGYGVRWSRITVYWNNDISSQRRLHRTSGDNRGSSDRWPTCSQRIQKLHSRVTITCPRLSVRAAVQSR</sequence>
<dbReference type="InterPro" id="IPR021858">
    <property type="entry name" value="Fun_TF"/>
</dbReference>